<dbReference type="NCBIfam" id="TIGR02594">
    <property type="entry name" value="TIGR02594 family protein"/>
    <property type="match status" value="1"/>
</dbReference>
<proteinExistence type="predicted"/>
<dbReference type="RefSeq" id="WP_374840511.1">
    <property type="nucleotide sequence ID" value="NZ_JBHEEW010000015.1"/>
</dbReference>
<dbReference type="Proteomes" id="UP001597173">
    <property type="component" value="Unassembled WGS sequence"/>
</dbReference>
<keyword evidence="1" id="KW-0732">Signal</keyword>
<evidence type="ECO:0000256" key="1">
    <source>
        <dbReference type="SAM" id="SignalP"/>
    </source>
</evidence>
<keyword evidence="3" id="KW-1185">Reference proteome</keyword>
<organism evidence="2 3">
    <name type="scientific">Mycoplana ramosa</name>
    <name type="common">Mycoplana bullata</name>
    <dbReference type="NCBI Taxonomy" id="40837"/>
    <lineage>
        <taxon>Bacteria</taxon>
        <taxon>Pseudomonadati</taxon>
        <taxon>Pseudomonadota</taxon>
        <taxon>Alphaproteobacteria</taxon>
        <taxon>Hyphomicrobiales</taxon>
        <taxon>Rhizobiaceae</taxon>
        <taxon>Mycoplana</taxon>
    </lineage>
</organism>
<name>A0ABW3Z009_MYCRA</name>
<sequence length="140" mass="15892">MRVILAIIATLLAAPSNADMLSTASKFNNMHERSINFLGVNARKIAWCGAFLAYVAKRSFRQPPTNPNMAASWKSFGRPVAYRFARPGDVVVIRSGKRFHVSLFHHFDNKRTYVYLFGGNQSDRVQLSRYRISSIVAVRR</sequence>
<feature type="chain" id="PRO_5046990958" evidence="1">
    <location>
        <begin position="19"/>
        <end position="140"/>
    </location>
</feature>
<gene>
    <name evidence="2" type="ORF">ACFQ33_16385</name>
</gene>
<evidence type="ECO:0000313" key="2">
    <source>
        <dbReference type="EMBL" id="MFD1329468.1"/>
    </source>
</evidence>
<protein>
    <submittedName>
        <fullName evidence="2">TIGR02594 family protein</fullName>
    </submittedName>
</protein>
<dbReference type="EMBL" id="JBHTNF010000011">
    <property type="protein sequence ID" value="MFD1329468.1"/>
    <property type="molecule type" value="Genomic_DNA"/>
</dbReference>
<evidence type="ECO:0000313" key="3">
    <source>
        <dbReference type="Proteomes" id="UP001597173"/>
    </source>
</evidence>
<reference evidence="3" key="1">
    <citation type="journal article" date="2019" name="Int. J. Syst. Evol. Microbiol.">
        <title>The Global Catalogue of Microorganisms (GCM) 10K type strain sequencing project: providing services to taxonomists for standard genome sequencing and annotation.</title>
        <authorList>
            <consortium name="The Broad Institute Genomics Platform"/>
            <consortium name="The Broad Institute Genome Sequencing Center for Infectious Disease"/>
            <person name="Wu L."/>
            <person name="Ma J."/>
        </authorList>
    </citation>
    <scope>NUCLEOTIDE SEQUENCE [LARGE SCALE GENOMIC DNA]</scope>
    <source>
        <strain evidence="3">CCUG 55609</strain>
    </source>
</reference>
<dbReference type="InterPro" id="IPR013423">
    <property type="entry name" value="CHP02594"/>
</dbReference>
<feature type="signal peptide" evidence="1">
    <location>
        <begin position="1"/>
        <end position="18"/>
    </location>
</feature>
<comment type="caution">
    <text evidence="2">The sequence shown here is derived from an EMBL/GenBank/DDBJ whole genome shotgun (WGS) entry which is preliminary data.</text>
</comment>
<accession>A0ABW3Z009</accession>